<accession>A0A1Q6DS58</accession>
<dbReference type="Proteomes" id="UP000185744">
    <property type="component" value="Unassembled WGS sequence"/>
</dbReference>
<feature type="domain" description="Siroheme decarboxylase NirL-like HTH" evidence="7">
    <location>
        <begin position="9"/>
        <end position="54"/>
    </location>
</feature>
<proteinExistence type="inferred from homology"/>
<name>A0A1Q6DS58_METT1</name>
<keyword evidence="8" id="KW-0238">DNA-binding</keyword>
<dbReference type="Pfam" id="PF17805">
    <property type="entry name" value="AsnC_trans_reg2"/>
    <property type="match status" value="1"/>
</dbReference>
<comment type="pathway">
    <text evidence="2">Porphyrin-containing compound metabolism.</text>
</comment>
<organism evidence="8 9">
    <name type="scientific">Methanohalarchaeum thermophilum</name>
    <dbReference type="NCBI Taxonomy" id="1903181"/>
    <lineage>
        <taxon>Archaea</taxon>
        <taxon>Methanobacteriati</taxon>
        <taxon>Methanobacteriota</taxon>
        <taxon>Methanonatronarchaeia</taxon>
        <taxon>Methanonatronarchaeales</taxon>
        <taxon>Methanonatronarchaeaceae</taxon>
        <taxon>Candidatus Methanohalarchaeum</taxon>
    </lineage>
</organism>
<evidence type="ECO:0000313" key="9">
    <source>
        <dbReference type="Proteomes" id="UP000185744"/>
    </source>
</evidence>
<evidence type="ECO:0000259" key="7">
    <source>
        <dbReference type="Pfam" id="PF22451"/>
    </source>
</evidence>
<evidence type="ECO:0000256" key="5">
    <source>
        <dbReference type="ARBA" id="ARBA00048470"/>
    </source>
</evidence>
<sequence>MEELSDKEAEILKEMEDGIPLTRTPFEDAADSLDLPVDGVLGTLEKLLDEGKIRRFGASLAHRKIGKSANAMIVWNVPEEQVDDVGKEISKFDNVTHCYKRPRKKDWNYNLFSMVHGDSKSECEKIAEVISEKIDLDRYEIIYSTREFKKTGVKLPRNL</sequence>
<comment type="catalytic activity">
    <reaction evidence="5">
        <text>siroheme + 2 H(+) = 12,18-didecarboxysiroheme + 2 CO2</text>
        <dbReference type="Rhea" id="RHEA:19093"/>
        <dbReference type="ChEBI" id="CHEBI:15378"/>
        <dbReference type="ChEBI" id="CHEBI:16526"/>
        <dbReference type="ChEBI" id="CHEBI:60052"/>
        <dbReference type="ChEBI" id="CHEBI:140497"/>
        <dbReference type="EC" id="4.1.1.111"/>
    </reaction>
</comment>
<gene>
    <name evidence="8" type="ORF">BTN85_1854</name>
</gene>
<keyword evidence="9" id="KW-1185">Reference proteome</keyword>
<evidence type="ECO:0000313" key="8">
    <source>
        <dbReference type="EMBL" id="OKY77206.1"/>
    </source>
</evidence>
<dbReference type="GO" id="GO:0003677">
    <property type="term" value="F:DNA binding"/>
    <property type="evidence" value="ECO:0007669"/>
    <property type="project" value="UniProtKB-KW"/>
</dbReference>
<evidence type="ECO:0000256" key="2">
    <source>
        <dbReference type="ARBA" id="ARBA00023444"/>
    </source>
</evidence>
<dbReference type="PANTHER" id="PTHR43413">
    <property type="entry name" value="TRANSCRIPTIONAL REGULATOR, ASNC FAMILY"/>
    <property type="match status" value="1"/>
</dbReference>
<dbReference type="InterPro" id="IPR040523">
    <property type="entry name" value="AsnC_trans_reg2"/>
</dbReference>
<dbReference type="InParanoid" id="A0A1Q6DS58"/>
<dbReference type="Pfam" id="PF22451">
    <property type="entry name" value="NirdL-like_HTH"/>
    <property type="match status" value="1"/>
</dbReference>
<comment type="caution">
    <text evidence="8">The sequence shown here is derived from an EMBL/GenBank/DDBJ whole genome shotgun (WGS) entry which is preliminary data.</text>
</comment>
<dbReference type="InterPro" id="IPR050684">
    <property type="entry name" value="HTH-Siroheme_Decarb"/>
</dbReference>
<comment type="similarity">
    <text evidence="3">Belongs to the Ahb/Nir family.</text>
</comment>
<evidence type="ECO:0000256" key="3">
    <source>
        <dbReference type="ARBA" id="ARBA00023457"/>
    </source>
</evidence>
<keyword evidence="1" id="KW-0456">Lyase</keyword>
<dbReference type="EMBL" id="MSDW01000002">
    <property type="protein sequence ID" value="OKY77206.1"/>
    <property type="molecule type" value="Genomic_DNA"/>
</dbReference>
<evidence type="ECO:0000256" key="4">
    <source>
        <dbReference type="ARBA" id="ARBA00023471"/>
    </source>
</evidence>
<dbReference type="STRING" id="1903181.BTN85_1854"/>
<feature type="domain" description="Siroheme decarboxylase AsnC-like ligand binding" evidence="6">
    <location>
        <begin position="64"/>
        <end position="149"/>
    </location>
</feature>
<protein>
    <recommendedName>
        <fullName evidence="4">siroheme decarboxylase</fullName>
        <ecNumber evidence="4">4.1.1.111</ecNumber>
    </recommendedName>
</protein>
<dbReference type="GO" id="GO:0016829">
    <property type="term" value="F:lyase activity"/>
    <property type="evidence" value="ECO:0007669"/>
    <property type="project" value="UniProtKB-KW"/>
</dbReference>
<dbReference type="AlphaFoldDB" id="A0A1Q6DS58"/>
<evidence type="ECO:0000259" key="6">
    <source>
        <dbReference type="Pfam" id="PF17805"/>
    </source>
</evidence>
<dbReference type="EC" id="4.1.1.111" evidence="4"/>
<evidence type="ECO:0000256" key="1">
    <source>
        <dbReference type="ARBA" id="ARBA00023239"/>
    </source>
</evidence>
<dbReference type="PANTHER" id="PTHR43413:SF1">
    <property type="entry name" value="SIROHEME DECARBOXYLASE NIRL SUBUNIT"/>
    <property type="match status" value="1"/>
</dbReference>
<dbReference type="InterPro" id="IPR053953">
    <property type="entry name" value="NirdL-like_HTH"/>
</dbReference>
<reference evidence="8" key="1">
    <citation type="submission" date="2016-12" db="EMBL/GenBank/DDBJ databases">
        <title>Discovery of methanogenic haloarchaea.</title>
        <authorList>
            <person name="Sorokin D.Y."/>
            <person name="Makarova K.S."/>
            <person name="Abbas B."/>
            <person name="Ferrer M."/>
            <person name="Golyshin P.N."/>
        </authorList>
    </citation>
    <scope>NUCLEOTIDE SEQUENCE [LARGE SCALE GENOMIC DNA]</scope>
    <source>
        <strain evidence="8">HMET1</strain>
    </source>
</reference>
<dbReference type="Gene3D" id="3.30.70.3460">
    <property type="match status" value="1"/>
</dbReference>